<dbReference type="Proteomes" id="UP000680866">
    <property type="component" value="Chromosome"/>
</dbReference>
<keyword evidence="2" id="KW-1185">Reference proteome</keyword>
<dbReference type="AlphaFoldDB" id="A0A810N2B2"/>
<evidence type="ECO:0000313" key="2">
    <source>
        <dbReference type="Proteomes" id="UP000680866"/>
    </source>
</evidence>
<gene>
    <name evidence="1" type="ORF">Prubr_28590</name>
</gene>
<evidence type="ECO:0008006" key="3">
    <source>
        <dbReference type="Google" id="ProtNLM"/>
    </source>
</evidence>
<dbReference type="KEGG" id="pry:Prubr_28590"/>
<dbReference type="Pfam" id="PF04343">
    <property type="entry name" value="DUF488"/>
    <property type="match status" value="1"/>
</dbReference>
<dbReference type="PANTHER" id="PTHR39337">
    <property type="entry name" value="BLR5642 PROTEIN"/>
    <property type="match status" value="1"/>
</dbReference>
<dbReference type="PANTHER" id="PTHR39337:SF1">
    <property type="entry name" value="BLR5642 PROTEIN"/>
    <property type="match status" value="1"/>
</dbReference>
<protein>
    <recommendedName>
        <fullName evidence="3">DUF488 domain-containing protein</fullName>
    </recommendedName>
</protein>
<proteinExistence type="predicted"/>
<accession>A0A810N2B2</accession>
<dbReference type="EMBL" id="AP023359">
    <property type="protein sequence ID" value="BCJ65838.1"/>
    <property type="molecule type" value="Genomic_DNA"/>
</dbReference>
<sequence>MTRHTTSFGLERAHHLMQVWEADLMVTATAARSGLVGVGYEGRDVEEFVADLNARGISRLIDVRLTPISRKRGFSKTALARALGEAGIAYEHRRELGNPKSNRSGFAGPAEALAQARAVYAELLRRPEACDALDAVAVAGQRELVALLCFEADQQHCHRDVVLQAVQDRVGPTA</sequence>
<reference evidence="1" key="1">
    <citation type="submission" date="2020-08" db="EMBL/GenBank/DDBJ databases">
        <title>Whole genome shotgun sequence of Polymorphospora rubra NBRC 101157.</title>
        <authorList>
            <person name="Komaki H."/>
            <person name="Tamura T."/>
        </authorList>
    </citation>
    <scope>NUCLEOTIDE SEQUENCE</scope>
    <source>
        <strain evidence="1">NBRC 101157</strain>
    </source>
</reference>
<name>A0A810N2B2_9ACTN</name>
<dbReference type="InterPro" id="IPR007438">
    <property type="entry name" value="DUF488"/>
</dbReference>
<evidence type="ECO:0000313" key="1">
    <source>
        <dbReference type="EMBL" id="BCJ65838.1"/>
    </source>
</evidence>
<dbReference type="RefSeq" id="WP_246568669.1">
    <property type="nucleotide sequence ID" value="NZ_AP023359.1"/>
</dbReference>
<organism evidence="1 2">
    <name type="scientific">Polymorphospora rubra</name>
    <dbReference type="NCBI Taxonomy" id="338584"/>
    <lineage>
        <taxon>Bacteria</taxon>
        <taxon>Bacillati</taxon>
        <taxon>Actinomycetota</taxon>
        <taxon>Actinomycetes</taxon>
        <taxon>Micromonosporales</taxon>
        <taxon>Micromonosporaceae</taxon>
        <taxon>Polymorphospora</taxon>
    </lineage>
</organism>